<feature type="compositionally biased region" description="Polar residues" evidence="1">
    <location>
        <begin position="24"/>
        <end position="40"/>
    </location>
</feature>
<proteinExistence type="predicted"/>
<dbReference type="AlphaFoldDB" id="A0A8H3ZJ10"/>
<reference evidence="2 3" key="1">
    <citation type="submission" date="2019-07" db="EMBL/GenBank/DDBJ databases">
        <title>Venturia inaequalis Genome Resource.</title>
        <authorList>
            <person name="Lichtner F.J."/>
        </authorList>
    </citation>
    <scope>NUCLEOTIDE SEQUENCE [LARGE SCALE GENOMIC DNA]</scope>
    <source>
        <strain evidence="2 3">DMI_063113</strain>
    </source>
</reference>
<dbReference type="EMBL" id="WNWR01000024">
    <property type="protein sequence ID" value="KAE9993671.1"/>
    <property type="molecule type" value="Genomic_DNA"/>
</dbReference>
<feature type="region of interest" description="Disordered" evidence="1">
    <location>
        <begin position="323"/>
        <end position="349"/>
    </location>
</feature>
<feature type="compositionally biased region" description="Acidic residues" evidence="1">
    <location>
        <begin position="8"/>
        <end position="20"/>
    </location>
</feature>
<protein>
    <submittedName>
        <fullName evidence="2">Uncharacterized protein</fullName>
    </submittedName>
</protein>
<accession>A0A8H3ZJ10</accession>
<feature type="region of interest" description="Disordered" evidence="1">
    <location>
        <begin position="1"/>
        <end position="67"/>
    </location>
</feature>
<evidence type="ECO:0000313" key="3">
    <source>
        <dbReference type="Proteomes" id="UP000490939"/>
    </source>
</evidence>
<comment type="caution">
    <text evidence="2">The sequence shown here is derived from an EMBL/GenBank/DDBJ whole genome shotgun (WGS) entry which is preliminary data.</text>
</comment>
<feature type="compositionally biased region" description="Basic and acidic residues" evidence="1">
    <location>
        <begin position="219"/>
        <end position="260"/>
    </location>
</feature>
<dbReference type="Proteomes" id="UP000490939">
    <property type="component" value="Unassembled WGS sequence"/>
</dbReference>
<evidence type="ECO:0000313" key="2">
    <source>
        <dbReference type="EMBL" id="KAE9993671.1"/>
    </source>
</evidence>
<feature type="region of interest" description="Disordered" evidence="1">
    <location>
        <begin position="185"/>
        <end position="305"/>
    </location>
</feature>
<name>A0A8H3ZJ10_VENIN</name>
<keyword evidence="3" id="KW-1185">Reference proteome</keyword>
<feature type="compositionally biased region" description="Basic and acidic residues" evidence="1">
    <location>
        <begin position="293"/>
        <end position="305"/>
    </location>
</feature>
<evidence type="ECO:0000256" key="1">
    <source>
        <dbReference type="SAM" id="MobiDB-lite"/>
    </source>
</evidence>
<sequence length="349" mass="39466">MQPKTEYFSEDDINFNDEGEGNSLALNLKTSPPRTPVQRTKWSKSPEPVLPHEARPRPPNSNSTATPWTLRLTAPETGTRESLKIPADWQDGQFDAHLAFPQCIPKFDKGRYPTKPEWEKICKNCGLPLGPGHTSSFTCNKLCFICEFRNRPGAHVANCHQGKPCDSHRHAEGLYRKYAKNEKGYNKDCYPSEPPQSRAPQREREASPRRGGRAKRASSKKEPRQTHINEPPRGRESSRRGRDPSPPRHGESTHRPDSSKGGHGRQQGSSKGGRPQKVTMDKDVADRLLNNSRKRERDSHDDEDRWDWLATTIQGAELFKNKKTGDISLGNPSNLPYFKKMNFGGPSDR</sequence>
<gene>
    <name evidence="2" type="ORF">EG327_003935</name>
</gene>
<organism evidence="2 3">
    <name type="scientific">Venturia inaequalis</name>
    <name type="common">Apple scab fungus</name>
    <dbReference type="NCBI Taxonomy" id="5025"/>
    <lineage>
        <taxon>Eukaryota</taxon>
        <taxon>Fungi</taxon>
        <taxon>Dikarya</taxon>
        <taxon>Ascomycota</taxon>
        <taxon>Pezizomycotina</taxon>
        <taxon>Dothideomycetes</taxon>
        <taxon>Pleosporomycetidae</taxon>
        <taxon>Venturiales</taxon>
        <taxon>Venturiaceae</taxon>
        <taxon>Venturia</taxon>
    </lineage>
</organism>